<proteinExistence type="predicted"/>
<protein>
    <submittedName>
        <fullName evidence="1">Retrotransposable element Tf2</fullName>
    </submittedName>
</protein>
<accession>A0A5B6V8D7</accession>
<comment type="caution">
    <text evidence="1">The sequence shown here is derived from an EMBL/GenBank/DDBJ whole genome shotgun (WGS) entry which is preliminary data.</text>
</comment>
<evidence type="ECO:0000313" key="1">
    <source>
        <dbReference type="EMBL" id="KAA3465301.1"/>
    </source>
</evidence>
<evidence type="ECO:0000313" key="2">
    <source>
        <dbReference type="Proteomes" id="UP000325315"/>
    </source>
</evidence>
<organism evidence="1 2">
    <name type="scientific">Gossypium australe</name>
    <dbReference type="NCBI Taxonomy" id="47621"/>
    <lineage>
        <taxon>Eukaryota</taxon>
        <taxon>Viridiplantae</taxon>
        <taxon>Streptophyta</taxon>
        <taxon>Embryophyta</taxon>
        <taxon>Tracheophyta</taxon>
        <taxon>Spermatophyta</taxon>
        <taxon>Magnoliopsida</taxon>
        <taxon>eudicotyledons</taxon>
        <taxon>Gunneridae</taxon>
        <taxon>Pentapetalae</taxon>
        <taxon>rosids</taxon>
        <taxon>malvids</taxon>
        <taxon>Malvales</taxon>
        <taxon>Malvaceae</taxon>
        <taxon>Malvoideae</taxon>
        <taxon>Gossypium</taxon>
    </lineage>
</organism>
<sequence length="61" mass="7107">MANQSKLLKCWKIYCELVLLTSNLLGIFQSSIQITHYDVLYGRWCRTPLCLLELCENKEIG</sequence>
<gene>
    <name evidence="1" type="ORF">EPI10_000491</name>
</gene>
<dbReference type="AlphaFoldDB" id="A0A5B6V8D7"/>
<keyword evidence="2" id="KW-1185">Reference proteome</keyword>
<reference evidence="2" key="1">
    <citation type="journal article" date="2019" name="Plant Biotechnol. J.">
        <title>Genome sequencing of the Australian wild diploid species Gossypium australe highlights disease resistance and delayed gland morphogenesis.</title>
        <authorList>
            <person name="Cai Y."/>
            <person name="Cai X."/>
            <person name="Wang Q."/>
            <person name="Wang P."/>
            <person name="Zhang Y."/>
            <person name="Cai C."/>
            <person name="Xu Y."/>
            <person name="Wang K."/>
            <person name="Zhou Z."/>
            <person name="Wang C."/>
            <person name="Geng S."/>
            <person name="Li B."/>
            <person name="Dong Q."/>
            <person name="Hou Y."/>
            <person name="Wang H."/>
            <person name="Ai P."/>
            <person name="Liu Z."/>
            <person name="Yi F."/>
            <person name="Sun M."/>
            <person name="An G."/>
            <person name="Cheng J."/>
            <person name="Zhang Y."/>
            <person name="Shi Q."/>
            <person name="Xie Y."/>
            <person name="Shi X."/>
            <person name="Chang Y."/>
            <person name="Huang F."/>
            <person name="Chen Y."/>
            <person name="Hong S."/>
            <person name="Mi L."/>
            <person name="Sun Q."/>
            <person name="Zhang L."/>
            <person name="Zhou B."/>
            <person name="Peng R."/>
            <person name="Zhang X."/>
            <person name="Liu F."/>
        </authorList>
    </citation>
    <scope>NUCLEOTIDE SEQUENCE [LARGE SCALE GENOMIC DNA]</scope>
    <source>
        <strain evidence="2">cv. PA1801</strain>
    </source>
</reference>
<dbReference type="Proteomes" id="UP000325315">
    <property type="component" value="Unassembled WGS sequence"/>
</dbReference>
<name>A0A5B6V8D7_9ROSI</name>
<dbReference type="EMBL" id="SMMG02000007">
    <property type="protein sequence ID" value="KAA3465301.1"/>
    <property type="molecule type" value="Genomic_DNA"/>
</dbReference>